<dbReference type="Proteomes" id="UP000621386">
    <property type="component" value="Unassembled WGS sequence"/>
</dbReference>
<keyword evidence="5" id="KW-1185">Reference proteome</keyword>
<dbReference type="Gene3D" id="1.10.1200.10">
    <property type="entry name" value="ACP-like"/>
    <property type="match status" value="1"/>
</dbReference>
<proteinExistence type="predicted"/>
<dbReference type="InterPro" id="IPR009081">
    <property type="entry name" value="PP-bd_ACP"/>
</dbReference>
<accession>A0ABS1P399</accession>
<dbReference type="RefSeq" id="WP_201820035.1">
    <property type="nucleotide sequence ID" value="NZ_JAERRH010000007.1"/>
</dbReference>
<reference evidence="4 5" key="1">
    <citation type="submission" date="2021-01" db="EMBL/GenBank/DDBJ databases">
        <title>WGS of actinomycetes isolated from Thailand.</title>
        <authorList>
            <person name="Thawai C."/>
        </authorList>
    </citation>
    <scope>NUCLEOTIDE SEQUENCE [LARGE SCALE GENOMIC DNA]</scope>
    <source>
        <strain evidence="4 5">CH5-8</strain>
    </source>
</reference>
<evidence type="ECO:0000259" key="3">
    <source>
        <dbReference type="PROSITE" id="PS50075"/>
    </source>
</evidence>
<dbReference type="SUPFAM" id="SSF47336">
    <property type="entry name" value="ACP-like"/>
    <property type="match status" value="1"/>
</dbReference>
<keyword evidence="2" id="KW-0597">Phosphoprotein</keyword>
<dbReference type="Pfam" id="PF00550">
    <property type="entry name" value="PP-binding"/>
    <property type="match status" value="1"/>
</dbReference>
<dbReference type="InterPro" id="IPR020806">
    <property type="entry name" value="PKS_PP-bd"/>
</dbReference>
<dbReference type="PROSITE" id="PS50075">
    <property type="entry name" value="CARRIER"/>
    <property type="match status" value="1"/>
</dbReference>
<gene>
    <name evidence="4" type="ORF">JK361_19855</name>
</gene>
<comment type="caution">
    <text evidence="4">The sequence shown here is derived from an EMBL/GenBank/DDBJ whole genome shotgun (WGS) entry which is preliminary data.</text>
</comment>
<sequence>MDDNEGTGWQERRVREWLAGKLAARLGLAAEGTDGAGPGASCGAYGIGPDTSFEQCGLDAVGALALAVDAESACGVLLEPTVAWDHPTIGSLARHLAQETERSRAAHEAPAW</sequence>
<keyword evidence="1" id="KW-0596">Phosphopantetheine</keyword>
<dbReference type="SMART" id="SM00823">
    <property type="entry name" value="PKS_PP"/>
    <property type="match status" value="1"/>
</dbReference>
<dbReference type="EMBL" id="JAERRH010000007">
    <property type="protein sequence ID" value="MBL1106831.1"/>
    <property type="molecule type" value="Genomic_DNA"/>
</dbReference>
<dbReference type="InterPro" id="IPR036736">
    <property type="entry name" value="ACP-like_sf"/>
</dbReference>
<name>A0ABS1P399_9ACTN</name>
<protein>
    <submittedName>
        <fullName evidence="4">Acyl carrier protein</fullName>
    </submittedName>
</protein>
<organism evidence="4 5">
    <name type="scientific">Streptomyces musisoli</name>
    <dbReference type="NCBI Taxonomy" id="2802280"/>
    <lineage>
        <taxon>Bacteria</taxon>
        <taxon>Bacillati</taxon>
        <taxon>Actinomycetota</taxon>
        <taxon>Actinomycetes</taxon>
        <taxon>Kitasatosporales</taxon>
        <taxon>Streptomycetaceae</taxon>
        <taxon>Streptomyces</taxon>
    </lineage>
</organism>
<evidence type="ECO:0000313" key="5">
    <source>
        <dbReference type="Proteomes" id="UP000621386"/>
    </source>
</evidence>
<feature type="domain" description="Carrier" evidence="3">
    <location>
        <begin position="20"/>
        <end position="100"/>
    </location>
</feature>
<evidence type="ECO:0000256" key="2">
    <source>
        <dbReference type="ARBA" id="ARBA00022553"/>
    </source>
</evidence>
<evidence type="ECO:0000256" key="1">
    <source>
        <dbReference type="ARBA" id="ARBA00022450"/>
    </source>
</evidence>
<evidence type="ECO:0000313" key="4">
    <source>
        <dbReference type="EMBL" id="MBL1106831.1"/>
    </source>
</evidence>